<reference evidence="2" key="1">
    <citation type="submission" date="2014-04" db="EMBL/GenBank/DDBJ databases">
        <title>Evolutionary Origins and Diversification of the Mycorrhizal Mutualists.</title>
        <authorList>
            <consortium name="DOE Joint Genome Institute"/>
            <consortium name="Mycorrhizal Genomics Consortium"/>
            <person name="Kohler A."/>
            <person name="Kuo A."/>
            <person name="Nagy L.G."/>
            <person name="Floudas D."/>
            <person name="Copeland A."/>
            <person name="Barry K.W."/>
            <person name="Cichocki N."/>
            <person name="Veneault-Fourrey C."/>
            <person name="LaButti K."/>
            <person name="Lindquist E.A."/>
            <person name="Lipzen A."/>
            <person name="Lundell T."/>
            <person name="Morin E."/>
            <person name="Murat C."/>
            <person name="Riley R."/>
            <person name="Ohm R."/>
            <person name="Sun H."/>
            <person name="Tunlid A."/>
            <person name="Henrissat B."/>
            <person name="Grigoriev I.V."/>
            <person name="Hibbett D.S."/>
            <person name="Martin F."/>
        </authorList>
    </citation>
    <scope>NUCLEOTIDE SEQUENCE [LARGE SCALE GENOMIC DNA]</scope>
    <source>
        <strain evidence="2">FD-334 SS-4</strain>
    </source>
</reference>
<name>A0A0D2N2H7_HYPSF</name>
<accession>A0A0D2N2H7</accession>
<dbReference type="EMBL" id="KN817740">
    <property type="protein sequence ID" value="KJA13454.1"/>
    <property type="molecule type" value="Genomic_DNA"/>
</dbReference>
<protein>
    <submittedName>
        <fullName evidence="1">Uncharacterized protein</fullName>
    </submittedName>
</protein>
<dbReference type="AlphaFoldDB" id="A0A0D2N2H7"/>
<sequence>MFMAQPEGFDVNASWVSSILTDLAIELAFNPLEAANSSSVNASLAVPRMRNYNNINRNPKRTTSSLILSSITSHFANLLSSVPPHLLRKRSACPALNLIQPTTKPISAMYVFPSAHMHATAQRPPPLVTLLLCTQGVAAAVWSVTDNDEVATVSEELVQL</sequence>
<proteinExistence type="predicted"/>
<keyword evidence="2" id="KW-1185">Reference proteome</keyword>
<gene>
    <name evidence="1" type="ORF">HYPSUDRAFT_209524</name>
</gene>
<organism evidence="1 2">
    <name type="scientific">Hypholoma sublateritium (strain FD-334 SS-4)</name>
    <dbReference type="NCBI Taxonomy" id="945553"/>
    <lineage>
        <taxon>Eukaryota</taxon>
        <taxon>Fungi</taxon>
        <taxon>Dikarya</taxon>
        <taxon>Basidiomycota</taxon>
        <taxon>Agaricomycotina</taxon>
        <taxon>Agaricomycetes</taxon>
        <taxon>Agaricomycetidae</taxon>
        <taxon>Agaricales</taxon>
        <taxon>Agaricineae</taxon>
        <taxon>Strophariaceae</taxon>
        <taxon>Hypholoma</taxon>
    </lineage>
</organism>
<evidence type="ECO:0000313" key="1">
    <source>
        <dbReference type="EMBL" id="KJA13454.1"/>
    </source>
</evidence>
<evidence type="ECO:0000313" key="2">
    <source>
        <dbReference type="Proteomes" id="UP000054270"/>
    </source>
</evidence>
<dbReference type="Proteomes" id="UP000054270">
    <property type="component" value="Unassembled WGS sequence"/>
</dbReference>